<dbReference type="Proteomes" id="UP000480222">
    <property type="component" value="Unassembled WGS sequence"/>
</dbReference>
<reference evidence="1 2" key="1">
    <citation type="submission" date="2020-02" db="EMBL/GenBank/DDBJ databases">
        <authorList>
            <person name="Brisse S."/>
        </authorList>
    </citation>
    <scope>NUCLEOTIDE SEQUENCE [LARGE SCALE GENOMIC DNA]</scope>
    <source>
        <strain evidence="1">CIP107547</strain>
    </source>
</reference>
<dbReference type="AlphaFoldDB" id="A0A811FYT4"/>
<gene>
    <name evidence="1" type="ORF">CIP107547_00372</name>
</gene>
<comment type="caution">
    <text evidence="1">The sequence shown here is derived from an EMBL/GenBank/DDBJ whole genome shotgun (WGS) entry which is preliminary data.</text>
</comment>
<dbReference type="EMBL" id="CADDAV010000004">
    <property type="protein sequence ID" value="CAB0583668.1"/>
    <property type="molecule type" value="Genomic_DNA"/>
</dbReference>
<organism evidence="1 2">
    <name type="scientific">Corynebacterium diphtheriae</name>
    <dbReference type="NCBI Taxonomy" id="1717"/>
    <lineage>
        <taxon>Bacteria</taxon>
        <taxon>Bacillati</taxon>
        <taxon>Actinomycetota</taxon>
        <taxon>Actinomycetes</taxon>
        <taxon>Mycobacteriales</taxon>
        <taxon>Corynebacteriaceae</taxon>
        <taxon>Corynebacterium</taxon>
    </lineage>
</organism>
<evidence type="ECO:0000313" key="2">
    <source>
        <dbReference type="Proteomes" id="UP000480222"/>
    </source>
</evidence>
<name>A0A811FYT4_CORDP</name>
<sequence>MNTTGKTTQPFYSHCDMNDPLCRAERLRIQFDYYRWHSLQPDDNDDVDTYTADIATRIGKTQRYVCDHLDAIYYLTQLPQLHALYQQLWHLDDTRLITITRIISALPTTYYDAIDTHLTRWLTPTQPAQTIPSTRAITRFLRKTITHLGYHLDNTRKPEQYVYIYDAGHGLAGIDALIHAGVAELLETTLRSIKKTHSCDDSTALQLLLEDKTSVVINLYDTGTGITYTPQEQLCLRCLSILLFVCSVTLMWRCRLVIGLQRQCVGLFKAVMGCVVSLVVGCQHSGAILTMLKNMISVGLPVRLTLSVYVGIITM</sequence>
<protein>
    <submittedName>
        <fullName evidence="1">Uncharacterized protein</fullName>
    </submittedName>
</protein>
<proteinExistence type="predicted"/>
<evidence type="ECO:0000313" key="1">
    <source>
        <dbReference type="EMBL" id="CAB0583668.1"/>
    </source>
</evidence>
<accession>A0A811FYT4</accession>